<dbReference type="Proteomes" id="UP000663832">
    <property type="component" value="Unassembled WGS sequence"/>
</dbReference>
<dbReference type="Proteomes" id="UP000663877">
    <property type="component" value="Unassembled WGS sequence"/>
</dbReference>
<feature type="domain" description="Glyceraldehyde 3-phosphate dehydrogenase NAD(P) binding" evidence="1">
    <location>
        <begin position="23"/>
        <end position="97"/>
    </location>
</feature>
<evidence type="ECO:0000313" key="4">
    <source>
        <dbReference type="EMBL" id="CAF1459953.1"/>
    </source>
</evidence>
<sequence>MFVLSLSKRGVFGIKHGHFEIRSRRAVFINDPFIALDYYMVYLIKHDSTHDIGHIIETTGVFTTIDECQSLLQADAKDVIITAPSTNAAKTIYIYLCYF</sequence>
<dbReference type="Gene3D" id="3.40.50.720">
    <property type="entry name" value="NAD(P)-binding Rossmann-like Domain"/>
    <property type="match status" value="1"/>
</dbReference>
<organism evidence="4 5">
    <name type="scientific">Adineta steineri</name>
    <dbReference type="NCBI Taxonomy" id="433720"/>
    <lineage>
        <taxon>Eukaryota</taxon>
        <taxon>Metazoa</taxon>
        <taxon>Spiralia</taxon>
        <taxon>Gnathifera</taxon>
        <taxon>Rotifera</taxon>
        <taxon>Eurotatoria</taxon>
        <taxon>Bdelloidea</taxon>
        <taxon>Adinetida</taxon>
        <taxon>Adinetidae</taxon>
        <taxon>Adineta</taxon>
    </lineage>
</organism>
<evidence type="ECO:0000313" key="3">
    <source>
        <dbReference type="EMBL" id="CAF1279260.1"/>
    </source>
</evidence>
<name>A0A815Q7G1_9BILA</name>
<reference evidence="4" key="1">
    <citation type="submission" date="2021-02" db="EMBL/GenBank/DDBJ databases">
        <authorList>
            <person name="Nowell W R."/>
        </authorList>
    </citation>
    <scope>NUCLEOTIDE SEQUENCE</scope>
</reference>
<dbReference type="InterPro" id="IPR036291">
    <property type="entry name" value="NAD(P)-bd_dom_sf"/>
</dbReference>
<gene>
    <name evidence="2" type="ORF">BJG266_LOCUS22960</name>
    <name evidence="3" type="ORF">QVE165_LOCUS30048</name>
    <name evidence="4" type="ORF">QVE165_LOCUS40878</name>
</gene>
<proteinExistence type="predicted"/>
<dbReference type="EMBL" id="CAJNOM010000246">
    <property type="protein sequence ID" value="CAF1279260.1"/>
    <property type="molecule type" value="Genomic_DNA"/>
</dbReference>
<evidence type="ECO:0000313" key="5">
    <source>
        <dbReference type="Proteomes" id="UP000663832"/>
    </source>
</evidence>
<dbReference type="OrthoDB" id="1152826at2759"/>
<accession>A0A815Q7G1</accession>
<protein>
    <recommendedName>
        <fullName evidence="1">Glyceraldehyde 3-phosphate dehydrogenase NAD(P) binding domain-containing protein</fullName>
    </recommendedName>
</protein>
<comment type="caution">
    <text evidence="4">The sequence shown here is derived from an EMBL/GenBank/DDBJ whole genome shotgun (WGS) entry which is preliminary data.</text>
</comment>
<dbReference type="InterPro" id="IPR020828">
    <property type="entry name" value="GlycerAld_3-P_DH_NAD(P)-bd"/>
</dbReference>
<dbReference type="EMBL" id="CAJNOI010000148">
    <property type="protein sequence ID" value="CAF1130269.1"/>
    <property type="molecule type" value="Genomic_DNA"/>
</dbReference>
<dbReference type="AlphaFoldDB" id="A0A815Q7G1"/>
<dbReference type="SUPFAM" id="SSF51735">
    <property type="entry name" value="NAD(P)-binding Rossmann-fold domains"/>
    <property type="match status" value="1"/>
</dbReference>
<evidence type="ECO:0000259" key="1">
    <source>
        <dbReference type="SMART" id="SM00846"/>
    </source>
</evidence>
<keyword evidence="5" id="KW-1185">Reference proteome</keyword>
<dbReference type="GO" id="GO:0051287">
    <property type="term" value="F:NAD binding"/>
    <property type="evidence" value="ECO:0007669"/>
    <property type="project" value="InterPro"/>
</dbReference>
<dbReference type="EMBL" id="CAJNOM010000477">
    <property type="protein sequence ID" value="CAF1459953.1"/>
    <property type="molecule type" value="Genomic_DNA"/>
</dbReference>
<dbReference type="SMART" id="SM00846">
    <property type="entry name" value="Gp_dh_N"/>
    <property type="match status" value="1"/>
</dbReference>
<evidence type="ECO:0000313" key="2">
    <source>
        <dbReference type="EMBL" id="CAF1130269.1"/>
    </source>
</evidence>